<organism evidence="8 9">
    <name type="scientific">Syncephalis pseudoplumigaleata</name>
    <dbReference type="NCBI Taxonomy" id="1712513"/>
    <lineage>
        <taxon>Eukaryota</taxon>
        <taxon>Fungi</taxon>
        <taxon>Fungi incertae sedis</taxon>
        <taxon>Zoopagomycota</taxon>
        <taxon>Zoopagomycotina</taxon>
        <taxon>Zoopagomycetes</taxon>
        <taxon>Zoopagales</taxon>
        <taxon>Piptocephalidaceae</taxon>
        <taxon>Syncephalis</taxon>
    </lineage>
</organism>
<gene>
    <name evidence="8" type="ORF">SYNPS1DRAFT_32550</name>
</gene>
<proteinExistence type="predicted"/>
<keyword evidence="4 7" id="KW-0472">Membrane</keyword>
<evidence type="ECO:0000256" key="7">
    <source>
        <dbReference type="SAM" id="Phobius"/>
    </source>
</evidence>
<dbReference type="PANTHER" id="PTHR10687">
    <property type="entry name" value="SECRETORY CARRIER-ASSOCIATED MEMBRANE PROTEIN SCAMP"/>
    <property type="match status" value="1"/>
</dbReference>
<protein>
    <submittedName>
        <fullName evidence="8">Scamp family-domain-containing protein</fullName>
    </submittedName>
</protein>
<dbReference type="AlphaFoldDB" id="A0A4P9Z4W5"/>
<feature type="region of interest" description="Disordered" evidence="6">
    <location>
        <begin position="37"/>
        <end position="59"/>
    </location>
</feature>
<comment type="subcellular location">
    <subcellularLocation>
        <location evidence="1">Membrane</location>
        <topology evidence="1">Multi-pass membrane protein</topology>
    </subcellularLocation>
</comment>
<dbReference type="InterPro" id="IPR007273">
    <property type="entry name" value="SCAMP"/>
</dbReference>
<dbReference type="GO" id="GO:0015031">
    <property type="term" value="P:protein transport"/>
    <property type="evidence" value="ECO:0007669"/>
    <property type="project" value="InterPro"/>
</dbReference>
<accession>A0A4P9Z4W5</accession>
<feature type="transmembrane region" description="Helical" evidence="7">
    <location>
        <begin position="241"/>
        <end position="265"/>
    </location>
</feature>
<dbReference type="EMBL" id="KZ989267">
    <property type="protein sequence ID" value="RKP27112.1"/>
    <property type="molecule type" value="Genomic_DNA"/>
</dbReference>
<evidence type="ECO:0000313" key="9">
    <source>
        <dbReference type="Proteomes" id="UP000278143"/>
    </source>
</evidence>
<reference evidence="9" key="1">
    <citation type="journal article" date="2018" name="Nat. Microbiol.">
        <title>Leveraging single-cell genomics to expand the fungal tree of life.</title>
        <authorList>
            <person name="Ahrendt S.R."/>
            <person name="Quandt C.A."/>
            <person name="Ciobanu D."/>
            <person name="Clum A."/>
            <person name="Salamov A."/>
            <person name="Andreopoulos B."/>
            <person name="Cheng J.F."/>
            <person name="Woyke T."/>
            <person name="Pelin A."/>
            <person name="Henrissat B."/>
            <person name="Reynolds N.K."/>
            <person name="Benny G.L."/>
            <person name="Smith M.E."/>
            <person name="James T.Y."/>
            <person name="Grigoriev I.V."/>
        </authorList>
    </citation>
    <scope>NUCLEOTIDE SEQUENCE [LARGE SCALE GENOMIC DNA]</scope>
    <source>
        <strain evidence="9">Benny S71-1</strain>
    </source>
</reference>
<feature type="coiled-coil region" evidence="5">
    <location>
        <begin position="64"/>
        <end position="95"/>
    </location>
</feature>
<evidence type="ECO:0000256" key="4">
    <source>
        <dbReference type="ARBA" id="ARBA00023136"/>
    </source>
</evidence>
<dbReference type="PANTHER" id="PTHR10687:SF90">
    <property type="entry name" value="SECRETORY CARRIER MEMBRANE PROTEIN"/>
    <property type="match status" value="1"/>
</dbReference>
<evidence type="ECO:0000256" key="5">
    <source>
        <dbReference type="SAM" id="Coils"/>
    </source>
</evidence>
<feature type="transmembrane region" description="Helical" evidence="7">
    <location>
        <begin position="134"/>
        <end position="154"/>
    </location>
</feature>
<dbReference type="Pfam" id="PF04144">
    <property type="entry name" value="SCAMP"/>
    <property type="match status" value="1"/>
</dbReference>
<keyword evidence="3 7" id="KW-1133">Transmembrane helix</keyword>
<dbReference type="Proteomes" id="UP000278143">
    <property type="component" value="Unassembled WGS sequence"/>
</dbReference>
<keyword evidence="9" id="KW-1185">Reference proteome</keyword>
<evidence type="ECO:0000256" key="3">
    <source>
        <dbReference type="ARBA" id="ARBA00022989"/>
    </source>
</evidence>
<name>A0A4P9Z4W5_9FUNG</name>
<feature type="transmembrane region" description="Helical" evidence="7">
    <location>
        <begin position="166"/>
        <end position="186"/>
    </location>
</feature>
<feature type="transmembrane region" description="Helical" evidence="7">
    <location>
        <begin position="198"/>
        <end position="217"/>
    </location>
</feature>
<sequence length="309" mass="34383">MASQNPFDDEDLVVHEHDPFADPSIAIALQTPTGELPASSPLLMTPKGDTFTSPPARSVQSGVLDSREAELQRREQELAEREQRLRDEAEAIRNAPGVLRAPNFPFFYPLFYLDINVEIPESERHIVRLLFRSWLATIGTLLWNAIACFLILVSHATGVTTGASDFGVALMYCFTITAASFFLWYRPIYNAYMKERSMYYYFYFIFNGFHIGFQYYMTIGIPASGSAGIINSISMMSDGKVVAAIFGIIAAALWGLGGTFSLYLYRKVHYHYRVQGHTFAEAKGDALQTMASGHFGSGYGRANAANNNA</sequence>
<evidence type="ECO:0000256" key="2">
    <source>
        <dbReference type="ARBA" id="ARBA00022692"/>
    </source>
</evidence>
<evidence type="ECO:0000313" key="8">
    <source>
        <dbReference type="EMBL" id="RKP27112.1"/>
    </source>
</evidence>
<keyword evidence="2 7" id="KW-0812">Transmembrane</keyword>
<dbReference type="OrthoDB" id="242866at2759"/>
<keyword evidence="5" id="KW-0175">Coiled coil</keyword>
<dbReference type="GO" id="GO:0055038">
    <property type="term" value="C:recycling endosome membrane"/>
    <property type="evidence" value="ECO:0007669"/>
    <property type="project" value="TreeGrafter"/>
</dbReference>
<feature type="compositionally biased region" description="Polar residues" evidence="6">
    <location>
        <begin position="50"/>
        <end position="59"/>
    </location>
</feature>
<dbReference type="GO" id="GO:0032588">
    <property type="term" value="C:trans-Golgi network membrane"/>
    <property type="evidence" value="ECO:0007669"/>
    <property type="project" value="TreeGrafter"/>
</dbReference>
<evidence type="ECO:0000256" key="1">
    <source>
        <dbReference type="ARBA" id="ARBA00004141"/>
    </source>
</evidence>
<evidence type="ECO:0000256" key="6">
    <source>
        <dbReference type="SAM" id="MobiDB-lite"/>
    </source>
</evidence>